<protein>
    <submittedName>
        <fullName evidence="2">Uncharacterized protein</fullName>
    </submittedName>
</protein>
<name>A0AAV6P019_9ROSI</name>
<comment type="caution">
    <text evidence="2">The sequence shown here is derived from an EMBL/GenBank/DDBJ whole genome shotgun (WGS) entry which is preliminary data.</text>
</comment>
<reference evidence="2 3" key="1">
    <citation type="journal article" date="2021" name="Hortic Res">
        <title>The domestication of Cucurbita argyrosperma as revealed by the genome of its wild relative.</title>
        <authorList>
            <person name="Barrera-Redondo J."/>
            <person name="Sanchez-de la Vega G."/>
            <person name="Aguirre-Liguori J.A."/>
            <person name="Castellanos-Morales G."/>
            <person name="Gutierrez-Guerrero Y.T."/>
            <person name="Aguirre-Dugua X."/>
            <person name="Aguirre-Planter E."/>
            <person name="Tenaillon M.I."/>
            <person name="Lira-Saade R."/>
            <person name="Eguiarte L.E."/>
        </authorList>
    </citation>
    <scope>NUCLEOTIDE SEQUENCE [LARGE SCALE GENOMIC DNA]</scope>
    <source>
        <strain evidence="2">JBR-2021</strain>
    </source>
</reference>
<proteinExistence type="predicted"/>
<gene>
    <name evidence="2" type="ORF">SDJN03_04602</name>
</gene>
<dbReference type="AlphaFoldDB" id="A0AAV6P019"/>
<evidence type="ECO:0000256" key="1">
    <source>
        <dbReference type="SAM" id="MobiDB-lite"/>
    </source>
</evidence>
<feature type="non-terminal residue" evidence="2">
    <location>
        <position position="1"/>
    </location>
</feature>
<dbReference type="Proteomes" id="UP000685013">
    <property type="component" value="Chromosome 3"/>
</dbReference>
<feature type="region of interest" description="Disordered" evidence="1">
    <location>
        <begin position="1"/>
        <end position="20"/>
    </location>
</feature>
<evidence type="ECO:0000313" key="2">
    <source>
        <dbReference type="EMBL" id="KAG6603993.1"/>
    </source>
</evidence>
<accession>A0AAV6P019</accession>
<dbReference type="EMBL" id="JAGKQH010000003">
    <property type="protein sequence ID" value="KAG6603993.1"/>
    <property type="molecule type" value="Genomic_DNA"/>
</dbReference>
<evidence type="ECO:0000313" key="3">
    <source>
        <dbReference type="Proteomes" id="UP000685013"/>
    </source>
</evidence>
<sequence>MQCTAEEKSGATTKTASADEEDCAWKSERWGSGVTVSFRMTWVKFNRRLRVRVSPIDTCEKILPAVHVLLDQICDEAKLR</sequence>
<organism evidence="2 3">
    <name type="scientific">Cucurbita argyrosperma subsp. sororia</name>
    <dbReference type="NCBI Taxonomy" id="37648"/>
    <lineage>
        <taxon>Eukaryota</taxon>
        <taxon>Viridiplantae</taxon>
        <taxon>Streptophyta</taxon>
        <taxon>Embryophyta</taxon>
        <taxon>Tracheophyta</taxon>
        <taxon>Spermatophyta</taxon>
        <taxon>Magnoliopsida</taxon>
        <taxon>eudicotyledons</taxon>
        <taxon>Gunneridae</taxon>
        <taxon>Pentapetalae</taxon>
        <taxon>rosids</taxon>
        <taxon>fabids</taxon>
        <taxon>Cucurbitales</taxon>
        <taxon>Cucurbitaceae</taxon>
        <taxon>Cucurbiteae</taxon>
        <taxon>Cucurbita</taxon>
    </lineage>
</organism>
<keyword evidence="3" id="KW-1185">Reference proteome</keyword>